<keyword evidence="3" id="KW-0479">Metal-binding</keyword>
<dbReference type="EMBL" id="OW240919">
    <property type="protein sequence ID" value="CAH2310901.1"/>
    <property type="molecule type" value="Genomic_DNA"/>
</dbReference>
<keyword evidence="5" id="KW-0106">Calcium</keyword>
<name>A0AAD1SXB3_PELCU</name>
<dbReference type="InterPro" id="IPR002048">
    <property type="entry name" value="EF_hand_dom"/>
</dbReference>
<keyword evidence="2" id="KW-1003">Cell membrane</keyword>
<dbReference type="GO" id="GO:0098797">
    <property type="term" value="C:plasma membrane protein complex"/>
    <property type="evidence" value="ECO:0007669"/>
    <property type="project" value="TreeGrafter"/>
</dbReference>
<dbReference type="SUPFAM" id="SSF47473">
    <property type="entry name" value="EF-hand"/>
    <property type="match status" value="2"/>
</dbReference>
<keyword evidence="6" id="KW-0472">Membrane</keyword>
<feature type="compositionally biased region" description="Polar residues" evidence="9">
    <location>
        <begin position="1"/>
        <end position="16"/>
    </location>
</feature>
<evidence type="ECO:0000313" key="11">
    <source>
        <dbReference type="EMBL" id="CAH2310911.1"/>
    </source>
</evidence>
<dbReference type="Gene3D" id="1.10.238.10">
    <property type="entry name" value="EF-hand"/>
    <property type="match status" value="2"/>
</dbReference>
<dbReference type="EMBL" id="OW240919">
    <property type="protein sequence ID" value="CAH2310903.1"/>
    <property type="molecule type" value="Genomic_DNA"/>
</dbReference>
<protein>
    <recommendedName>
        <fullName evidence="8">EF-hand calcium-binding domain-containing protein 7</fullName>
    </recommendedName>
</protein>
<evidence type="ECO:0000256" key="3">
    <source>
        <dbReference type="ARBA" id="ARBA00022723"/>
    </source>
</evidence>
<feature type="domain" description="EF-hand" evidence="10">
    <location>
        <begin position="102"/>
        <end position="137"/>
    </location>
</feature>
<keyword evidence="4" id="KW-0677">Repeat</keyword>
<sequence length="629" mass="71443">MASPYGSNMSLSNQKHPTNERQENRKSQPSEEEAFYSTCRAAYLTVFKSSLDNITSREQLCLVLQLAGRNPTNKILTKYWTARTKELHFDDFCTIMKREKPAAKTELLKAFKKIDPDNKGYIFHDDLSRILTGNGEKMSQEEVRAVLRLADINSNGRLEYNKFCNKFFEICDQCTKTAADRMDSDNKAKRQQFGSQIQKSPERSASPSAKQSPRNSRLSEGDTTPRKAESKSSRPSSARSYKASVSTMFTMAAVNGKNSKLAEPNNLQGWNFTNSKGCFFLEENGDVISHRYKMQIPQKTTVFLKIKPYNLSKVEGKPSSWMSVDTALFILKESDGRADPQLVSFTESRYKETFTLKGELGPGVYHMIPFTTGCRLRKKRKQTTKDAQLVYRDRNEDLILTPEFKSVLSDMFDIIDLDGNGYLSLEEYNFFELRTSGEKCDEDAWEVCKENFETSKNELTKQGFLELNLMEANDREGDPSDLWVTLQSMGYNKTLELTEACPFLIEAYAEKCKPKLQAVSLESSTKQLQKVVCRSVILKGDAKSAEGYEDVAFYTYMNDTRISSVIENKSNSKVVVQVNNEQSKNCISSRGLDVFAVEVPPKATMVSQHVMPMNERQECTYHCVQSIVS</sequence>
<evidence type="ECO:0000313" key="12">
    <source>
        <dbReference type="Proteomes" id="UP001295444"/>
    </source>
</evidence>
<evidence type="ECO:0000259" key="10">
    <source>
        <dbReference type="PROSITE" id="PS50222"/>
    </source>
</evidence>
<feature type="compositionally biased region" description="Basic and acidic residues" evidence="9">
    <location>
        <begin position="217"/>
        <end position="232"/>
    </location>
</feature>
<dbReference type="Pfam" id="PF13202">
    <property type="entry name" value="EF-hand_5"/>
    <property type="match status" value="1"/>
</dbReference>
<dbReference type="PROSITE" id="PS00018">
    <property type="entry name" value="EF_HAND_1"/>
    <property type="match status" value="1"/>
</dbReference>
<dbReference type="InterPro" id="IPR018247">
    <property type="entry name" value="EF_Hand_1_Ca_BS"/>
</dbReference>
<dbReference type="Pfam" id="PF13499">
    <property type="entry name" value="EF-hand_7"/>
    <property type="match status" value="1"/>
</dbReference>
<dbReference type="PROSITE" id="PS50222">
    <property type="entry name" value="EF_HAND_2"/>
    <property type="match status" value="3"/>
</dbReference>
<dbReference type="GO" id="GO:0060170">
    <property type="term" value="C:ciliary membrane"/>
    <property type="evidence" value="ECO:0007669"/>
    <property type="project" value="UniProtKB-SubCell"/>
</dbReference>
<dbReference type="EMBL" id="OW240919">
    <property type="protein sequence ID" value="CAH2310906.1"/>
    <property type="molecule type" value="Genomic_DNA"/>
</dbReference>
<dbReference type="FunFam" id="1.10.238.10:FF:000193">
    <property type="entry name" value="EF-hand calcium-binding domain-containing protein 7"/>
    <property type="match status" value="1"/>
</dbReference>
<keyword evidence="12" id="KW-1185">Reference proteome</keyword>
<feature type="compositionally biased region" description="Polar residues" evidence="9">
    <location>
        <begin position="192"/>
        <end position="216"/>
    </location>
</feature>
<dbReference type="EMBL" id="OW240919">
    <property type="protein sequence ID" value="CAH2310908.1"/>
    <property type="molecule type" value="Genomic_DNA"/>
</dbReference>
<dbReference type="GO" id="GO:1903569">
    <property type="term" value="P:positive regulation of protein localization to ciliary membrane"/>
    <property type="evidence" value="ECO:0007669"/>
    <property type="project" value="TreeGrafter"/>
</dbReference>
<dbReference type="InterPro" id="IPR052266">
    <property type="entry name" value="Miro-EF-hand_domain"/>
</dbReference>
<evidence type="ECO:0000256" key="9">
    <source>
        <dbReference type="SAM" id="MobiDB-lite"/>
    </source>
</evidence>
<evidence type="ECO:0000256" key="2">
    <source>
        <dbReference type="ARBA" id="ARBA00022475"/>
    </source>
</evidence>
<evidence type="ECO:0000256" key="6">
    <source>
        <dbReference type="ARBA" id="ARBA00023136"/>
    </source>
</evidence>
<dbReference type="SMART" id="SM00054">
    <property type="entry name" value="EFh"/>
    <property type="match status" value="3"/>
</dbReference>
<feature type="domain" description="EF-hand" evidence="10">
    <location>
        <begin position="403"/>
        <end position="438"/>
    </location>
</feature>
<dbReference type="CDD" id="cd00051">
    <property type="entry name" value="EFh"/>
    <property type="match status" value="1"/>
</dbReference>
<evidence type="ECO:0000256" key="4">
    <source>
        <dbReference type="ARBA" id="ARBA00022737"/>
    </source>
</evidence>
<feature type="domain" description="EF-hand" evidence="10">
    <location>
        <begin position="138"/>
        <end position="173"/>
    </location>
</feature>
<dbReference type="EMBL" id="OW240919">
    <property type="protein sequence ID" value="CAH2310904.1"/>
    <property type="molecule type" value="Genomic_DNA"/>
</dbReference>
<reference evidence="11" key="1">
    <citation type="submission" date="2022-03" db="EMBL/GenBank/DDBJ databases">
        <authorList>
            <person name="Alioto T."/>
            <person name="Alioto T."/>
            <person name="Gomez Garrido J."/>
        </authorList>
    </citation>
    <scope>NUCLEOTIDE SEQUENCE</scope>
</reference>
<proteinExistence type="predicted"/>
<dbReference type="PANTHER" id="PTHR46819">
    <property type="entry name" value="EF-HAND CALCIUM-BINDING DOMAIN-CONTAINING PROTEIN 7"/>
    <property type="match status" value="1"/>
</dbReference>
<evidence type="ECO:0000256" key="1">
    <source>
        <dbReference type="ARBA" id="ARBA00004522"/>
    </source>
</evidence>
<dbReference type="InterPro" id="IPR011992">
    <property type="entry name" value="EF-hand-dom_pair"/>
</dbReference>
<comment type="subcellular location">
    <subcellularLocation>
        <location evidence="1">Cell projection</location>
        <location evidence="1">Cilium membrane</location>
        <topology evidence="1">Peripheral membrane protein</topology>
        <orientation evidence="1">Cytoplasmic side</orientation>
    </subcellularLocation>
</comment>
<accession>A0AAD1SXB3</accession>
<dbReference type="EMBL" id="OW240919">
    <property type="protein sequence ID" value="CAH2310909.1"/>
    <property type="molecule type" value="Genomic_DNA"/>
</dbReference>
<dbReference type="EMBL" id="OW240919">
    <property type="protein sequence ID" value="CAH2310905.1"/>
    <property type="molecule type" value="Genomic_DNA"/>
</dbReference>
<keyword evidence="7" id="KW-0966">Cell projection</keyword>
<dbReference type="PANTHER" id="PTHR46819:SF1">
    <property type="entry name" value="EF-HAND CALCIUM-BINDING DOMAIN-CONTAINING PROTEIN 7"/>
    <property type="match status" value="1"/>
</dbReference>
<evidence type="ECO:0000256" key="7">
    <source>
        <dbReference type="ARBA" id="ARBA00023273"/>
    </source>
</evidence>
<dbReference type="EMBL" id="OW240919">
    <property type="protein sequence ID" value="CAH2310900.1"/>
    <property type="molecule type" value="Genomic_DNA"/>
</dbReference>
<dbReference type="EMBL" id="OW240919">
    <property type="protein sequence ID" value="CAH2310902.1"/>
    <property type="molecule type" value="Genomic_DNA"/>
</dbReference>
<dbReference type="GO" id="GO:0005509">
    <property type="term" value="F:calcium ion binding"/>
    <property type="evidence" value="ECO:0007669"/>
    <property type="project" value="InterPro"/>
</dbReference>
<dbReference type="AlphaFoldDB" id="A0AAD1SXB3"/>
<dbReference type="EMBL" id="OW240919">
    <property type="protein sequence ID" value="CAH2310911.1"/>
    <property type="molecule type" value="Genomic_DNA"/>
</dbReference>
<feature type="region of interest" description="Disordered" evidence="9">
    <location>
        <begin position="1"/>
        <end position="31"/>
    </location>
</feature>
<evidence type="ECO:0000256" key="8">
    <source>
        <dbReference type="ARBA" id="ARBA00069151"/>
    </source>
</evidence>
<dbReference type="EMBL" id="OW240919">
    <property type="protein sequence ID" value="CAH2310910.1"/>
    <property type="molecule type" value="Genomic_DNA"/>
</dbReference>
<gene>
    <name evidence="11" type="ORF">PECUL_23A056830</name>
</gene>
<feature type="region of interest" description="Disordered" evidence="9">
    <location>
        <begin position="182"/>
        <end position="241"/>
    </location>
</feature>
<feature type="compositionally biased region" description="Basic and acidic residues" evidence="9">
    <location>
        <begin position="17"/>
        <end position="29"/>
    </location>
</feature>
<organism evidence="11 12">
    <name type="scientific">Pelobates cultripes</name>
    <name type="common">Western spadefoot toad</name>
    <dbReference type="NCBI Taxonomy" id="61616"/>
    <lineage>
        <taxon>Eukaryota</taxon>
        <taxon>Metazoa</taxon>
        <taxon>Chordata</taxon>
        <taxon>Craniata</taxon>
        <taxon>Vertebrata</taxon>
        <taxon>Euteleostomi</taxon>
        <taxon>Amphibia</taxon>
        <taxon>Batrachia</taxon>
        <taxon>Anura</taxon>
        <taxon>Pelobatoidea</taxon>
        <taxon>Pelobatidae</taxon>
        <taxon>Pelobates</taxon>
    </lineage>
</organism>
<evidence type="ECO:0000256" key="5">
    <source>
        <dbReference type="ARBA" id="ARBA00022837"/>
    </source>
</evidence>
<dbReference type="Proteomes" id="UP001295444">
    <property type="component" value="Chromosome 08"/>
</dbReference>